<gene>
    <name evidence="1" type="ORF">HHI36_004297</name>
</gene>
<name>A0ABD2NQR7_9CUCU</name>
<dbReference type="Proteomes" id="UP001516400">
    <property type="component" value="Unassembled WGS sequence"/>
</dbReference>
<dbReference type="AlphaFoldDB" id="A0ABD2NQR7"/>
<dbReference type="EMBL" id="JABFTP020000144">
    <property type="protein sequence ID" value="KAL3281073.1"/>
    <property type="molecule type" value="Genomic_DNA"/>
</dbReference>
<evidence type="ECO:0000313" key="2">
    <source>
        <dbReference type="Proteomes" id="UP001516400"/>
    </source>
</evidence>
<proteinExistence type="predicted"/>
<organism evidence="1 2">
    <name type="scientific">Cryptolaemus montrouzieri</name>
    <dbReference type="NCBI Taxonomy" id="559131"/>
    <lineage>
        <taxon>Eukaryota</taxon>
        <taxon>Metazoa</taxon>
        <taxon>Ecdysozoa</taxon>
        <taxon>Arthropoda</taxon>
        <taxon>Hexapoda</taxon>
        <taxon>Insecta</taxon>
        <taxon>Pterygota</taxon>
        <taxon>Neoptera</taxon>
        <taxon>Endopterygota</taxon>
        <taxon>Coleoptera</taxon>
        <taxon>Polyphaga</taxon>
        <taxon>Cucujiformia</taxon>
        <taxon>Coccinelloidea</taxon>
        <taxon>Coccinellidae</taxon>
        <taxon>Scymninae</taxon>
        <taxon>Scymnini</taxon>
        <taxon>Cryptolaemus</taxon>
    </lineage>
</organism>
<evidence type="ECO:0000313" key="1">
    <source>
        <dbReference type="EMBL" id="KAL3281073.1"/>
    </source>
</evidence>
<evidence type="ECO:0008006" key="3">
    <source>
        <dbReference type="Google" id="ProtNLM"/>
    </source>
</evidence>
<keyword evidence="2" id="KW-1185">Reference proteome</keyword>
<sequence>MGPDITAMVRANRVEDAPLKYVKEMKKTTRSTYHQITDLLYNTILLRYNDNNIVTIASTESGVQPLRKVKRWCNNKRVDVVQPHCYQLYKLYVLTKMLGNIGLL</sequence>
<dbReference type="PANTHER" id="PTHR47055:SF3">
    <property type="entry name" value="PHORBOL-ESTER_DAG-TYPE DOMAIN-CONTAINING PROTEIN"/>
    <property type="match status" value="1"/>
</dbReference>
<comment type="caution">
    <text evidence="1">The sequence shown here is derived from an EMBL/GenBank/DDBJ whole genome shotgun (WGS) entry which is preliminary data.</text>
</comment>
<protein>
    <recommendedName>
        <fullName evidence="3">PiggyBac transposable element-derived protein domain-containing protein</fullName>
    </recommendedName>
</protein>
<accession>A0ABD2NQR7</accession>
<reference evidence="1 2" key="1">
    <citation type="journal article" date="2021" name="BMC Biol.">
        <title>Horizontally acquired antibacterial genes associated with adaptive radiation of ladybird beetles.</title>
        <authorList>
            <person name="Li H.S."/>
            <person name="Tang X.F."/>
            <person name="Huang Y.H."/>
            <person name="Xu Z.Y."/>
            <person name="Chen M.L."/>
            <person name="Du X.Y."/>
            <person name="Qiu B.Y."/>
            <person name="Chen P.T."/>
            <person name="Zhang W."/>
            <person name="Slipinski A."/>
            <person name="Escalona H.E."/>
            <person name="Waterhouse R.M."/>
            <person name="Zwick A."/>
            <person name="Pang H."/>
        </authorList>
    </citation>
    <scope>NUCLEOTIDE SEQUENCE [LARGE SCALE GENOMIC DNA]</scope>
    <source>
        <strain evidence="1">SYSU2018</strain>
    </source>
</reference>
<dbReference type="InterPro" id="IPR052638">
    <property type="entry name" value="PiggyBac_TE-derived"/>
</dbReference>
<dbReference type="PANTHER" id="PTHR47055">
    <property type="entry name" value="DDE_TNP_1_7 DOMAIN-CONTAINING PROTEIN"/>
    <property type="match status" value="1"/>
</dbReference>